<dbReference type="EMBL" id="JBHUMD010000003">
    <property type="protein sequence ID" value="MFD2600732.1"/>
    <property type="molecule type" value="Genomic_DNA"/>
</dbReference>
<keyword evidence="5" id="KW-1185">Reference proteome</keyword>
<evidence type="ECO:0000256" key="1">
    <source>
        <dbReference type="ARBA" id="ARBA00022729"/>
    </source>
</evidence>
<reference evidence="5" key="1">
    <citation type="journal article" date="2019" name="Int. J. Syst. Evol. Microbiol.">
        <title>The Global Catalogue of Microorganisms (GCM) 10K type strain sequencing project: providing services to taxonomists for standard genome sequencing and annotation.</title>
        <authorList>
            <consortium name="The Broad Institute Genomics Platform"/>
            <consortium name="The Broad Institute Genome Sequencing Center for Infectious Disease"/>
            <person name="Wu L."/>
            <person name="Ma J."/>
        </authorList>
    </citation>
    <scope>NUCLEOTIDE SEQUENCE [LARGE SCALE GENOMIC DNA]</scope>
    <source>
        <strain evidence="5">KCTC 42107</strain>
    </source>
</reference>
<name>A0ABW5NNV2_9FLAO</name>
<dbReference type="InterPro" id="IPR032812">
    <property type="entry name" value="SbsA_Ig"/>
</dbReference>
<accession>A0ABW5NNV2</accession>
<dbReference type="Pfam" id="PF13205">
    <property type="entry name" value="Big_5"/>
    <property type="match status" value="1"/>
</dbReference>
<gene>
    <name evidence="4" type="ORF">ACFSR3_01575</name>
</gene>
<sequence>MKKIILCSGLLAALVFTGCSSDDSNSGNTNDDFYTIVNKGTGGVTAVIDLNDTTPLEVAQAVPSVSGQQYPANTPAVFFMNDKVLLSTVNENTFIVKENGRKVGGTISVNEAANGYAIITFMPYKTFADNANVEINLTTGIQDDGGQPLYQEMSYEYTTYSVPSTSLGDATGFENGADGMVFIGDGNIVSASLGCLSPFAGSSFAAITSGDALVSANNAIGGTSSAMILGPFDSNSASSLSFNYNFLSAEFLEYVGSEFDDSFMAVVVGQNGAHVEFVTSVNTIGENVTQCEGFPGMPDDGDDYAGFTGWTSKTINFGSLTGPVYVIFMTTDVSDDIYSTVVGIDAVSLN</sequence>
<dbReference type="InterPro" id="IPR049804">
    <property type="entry name" value="Choice_anch_L"/>
</dbReference>
<dbReference type="NCBIfam" id="NF038133">
    <property type="entry name" value="choice_anch_L"/>
    <property type="match status" value="1"/>
</dbReference>
<dbReference type="RefSeq" id="WP_114757636.1">
    <property type="nucleotide sequence ID" value="NZ_JBHUMD010000003.1"/>
</dbReference>
<feature type="signal peptide" evidence="2">
    <location>
        <begin position="1"/>
        <end position="21"/>
    </location>
</feature>
<evidence type="ECO:0000313" key="4">
    <source>
        <dbReference type="EMBL" id="MFD2600732.1"/>
    </source>
</evidence>
<feature type="chain" id="PRO_5047542014" evidence="2">
    <location>
        <begin position="22"/>
        <end position="350"/>
    </location>
</feature>
<evidence type="ECO:0000259" key="3">
    <source>
        <dbReference type="Pfam" id="PF13205"/>
    </source>
</evidence>
<dbReference type="PROSITE" id="PS51257">
    <property type="entry name" value="PROKAR_LIPOPROTEIN"/>
    <property type="match status" value="1"/>
</dbReference>
<protein>
    <submittedName>
        <fullName evidence="4">Ig-like domain-containing protein</fullName>
    </submittedName>
</protein>
<proteinExistence type="predicted"/>
<evidence type="ECO:0000256" key="2">
    <source>
        <dbReference type="SAM" id="SignalP"/>
    </source>
</evidence>
<comment type="caution">
    <text evidence="4">The sequence shown here is derived from an EMBL/GenBank/DDBJ whole genome shotgun (WGS) entry which is preliminary data.</text>
</comment>
<evidence type="ECO:0000313" key="5">
    <source>
        <dbReference type="Proteomes" id="UP001597480"/>
    </source>
</evidence>
<feature type="domain" description="SbsA Ig-like" evidence="3">
    <location>
        <begin position="52"/>
        <end position="159"/>
    </location>
</feature>
<dbReference type="Proteomes" id="UP001597480">
    <property type="component" value="Unassembled WGS sequence"/>
</dbReference>
<organism evidence="4 5">
    <name type="scientific">Flavobacterium suzhouense</name>
    <dbReference type="NCBI Taxonomy" id="1529638"/>
    <lineage>
        <taxon>Bacteria</taxon>
        <taxon>Pseudomonadati</taxon>
        <taxon>Bacteroidota</taxon>
        <taxon>Flavobacteriia</taxon>
        <taxon>Flavobacteriales</taxon>
        <taxon>Flavobacteriaceae</taxon>
        <taxon>Flavobacterium</taxon>
    </lineage>
</organism>
<keyword evidence="1 2" id="KW-0732">Signal</keyword>